<evidence type="ECO:0000256" key="12">
    <source>
        <dbReference type="SAM" id="MobiDB-lite"/>
    </source>
</evidence>
<feature type="compositionally biased region" description="Basic residues" evidence="12">
    <location>
        <begin position="374"/>
        <end position="385"/>
    </location>
</feature>
<dbReference type="PANTHER" id="PTHR47968">
    <property type="entry name" value="CENTROMERE PROTEIN E"/>
    <property type="match status" value="1"/>
</dbReference>
<keyword evidence="2" id="KW-0963">Cytoplasm</keyword>
<evidence type="ECO:0000256" key="4">
    <source>
        <dbReference type="ARBA" id="ARBA00022741"/>
    </source>
</evidence>
<dbReference type="GO" id="GO:0005737">
    <property type="term" value="C:cytoplasm"/>
    <property type="evidence" value="ECO:0007669"/>
    <property type="project" value="UniProtKB-ARBA"/>
</dbReference>
<dbReference type="Proteomes" id="UP000694621">
    <property type="component" value="Unplaced"/>
</dbReference>
<sequence length="762" mass="87162">MSKSKSSEAVKVVVRCRPMNEKERAANFERVVSVDVKLGQVAVRNPKGASSHEHPKVFTFDSVYDWNSKQIDLYDETFRPLVDSVLLGFNGTIFAYGQTGTGKTYTMEGVRNDPERRGVIPNSFEHIFTHISRSQNQQYLVRASYLEIYQEEIRDLLSKDQSRRLELKERPDTGVYVKDLSSFVTKSVREIEHVMNVGNQNRSVGATNMNEHSSRSHAIFVITIECSELGPDGENHIRVGKLNLVDLAGSERQTKTGAQGERLKEATKINLSLSALGNVISALVDGRSTHIPYRDSKLTRLLQDSLGGNARTVMVANIGPASYNVEETLTTLRYSNRAKNIKNKPRINEDPKDALLREFQEEIARLKEQLEKRSGKKKRKRRRRRVGEEGEELDDDVEEDGDKNITDYWREQQEKLERERKAIMEDHSLVAEEKQRLLREKERKMDDLRREKEASEMLSAKVKAMESKLLVGGKNIVDHTNEQQRILELKRQEIAEQKRREREMQQEMDCRDEETLELKETYSSLQQEVDIKTKKLKKLFAKLQAVKAEIHDVQEDHIKERQELEQTQNELTRELKLKHLIIENFIPLEEKNKIVMRATFDEEDDNWKMRPITRIQDDQQMMTRPVSAVGYRRPLSQHARMSMMMRPDARYRAENILMLELDLPSRTTKEYEEPVIAPKVAAALEDALREEDEIQVDASGLYTGLASSPGLGLGAAVGGFSKKPKSGHPKTGKKVSTPTSAHSPSSTSGSPLYPQSRGLVPK</sequence>
<dbReference type="GO" id="GO:0003777">
    <property type="term" value="F:microtubule motor activity"/>
    <property type="evidence" value="ECO:0007669"/>
    <property type="project" value="InterPro"/>
</dbReference>
<dbReference type="InterPro" id="IPR001752">
    <property type="entry name" value="Kinesin_motor_dom"/>
</dbReference>
<dbReference type="CDD" id="cd01371">
    <property type="entry name" value="KISc_KIF3"/>
    <property type="match status" value="1"/>
</dbReference>
<evidence type="ECO:0000256" key="8">
    <source>
        <dbReference type="ARBA" id="ARBA00023212"/>
    </source>
</evidence>
<feature type="region of interest" description="Disordered" evidence="12">
    <location>
        <begin position="372"/>
        <end position="406"/>
    </location>
</feature>
<evidence type="ECO:0000256" key="5">
    <source>
        <dbReference type="ARBA" id="ARBA00022840"/>
    </source>
</evidence>
<dbReference type="GO" id="GO:0000278">
    <property type="term" value="P:mitotic cell cycle"/>
    <property type="evidence" value="ECO:0007669"/>
    <property type="project" value="TreeGrafter"/>
</dbReference>
<dbReference type="Ensembl" id="ENSAMXT00005027530.1">
    <property type="protein sequence ID" value="ENSAMXP00005024965.1"/>
    <property type="gene ID" value="ENSAMXG00005012614.1"/>
</dbReference>
<gene>
    <name evidence="14" type="primary">kif3b</name>
</gene>
<feature type="compositionally biased region" description="Low complexity" evidence="12">
    <location>
        <begin position="736"/>
        <end position="751"/>
    </location>
</feature>
<reference evidence="14" key="1">
    <citation type="submission" date="2025-08" db="UniProtKB">
        <authorList>
            <consortium name="Ensembl"/>
        </authorList>
    </citation>
    <scope>IDENTIFICATION</scope>
</reference>
<dbReference type="PROSITE" id="PS00411">
    <property type="entry name" value="KINESIN_MOTOR_1"/>
    <property type="match status" value="1"/>
</dbReference>
<dbReference type="AlphaFoldDB" id="A0A8B9JPG4"/>
<dbReference type="Pfam" id="PF00225">
    <property type="entry name" value="Kinesin"/>
    <property type="match status" value="1"/>
</dbReference>
<keyword evidence="8" id="KW-0206">Cytoskeleton</keyword>
<dbReference type="PROSITE" id="PS50067">
    <property type="entry name" value="KINESIN_MOTOR_2"/>
    <property type="match status" value="1"/>
</dbReference>
<dbReference type="GO" id="GO:0007018">
    <property type="term" value="P:microtubule-based movement"/>
    <property type="evidence" value="ECO:0007669"/>
    <property type="project" value="InterPro"/>
</dbReference>
<dbReference type="SUPFAM" id="SSF52540">
    <property type="entry name" value="P-loop containing nucleoside triphosphate hydrolases"/>
    <property type="match status" value="1"/>
</dbReference>
<keyword evidence="4 9" id="KW-0547">Nucleotide-binding</keyword>
<dbReference type="GO" id="GO:0048731">
    <property type="term" value="P:system development"/>
    <property type="evidence" value="ECO:0007669"/>
    <property type="project" value="UniProtKB-ARBA"/>
</dbReference>
<evidence type="ECO:0000313" key="14">
    <source>
        <dbReference type="Ensembl" id="ENSAMXP00005024965.1"/>
    </source>
</evidence>
<feature type="domain" description="Kinesin motor" evidence="13">
    <location>
        <begin position="9"/>
        <end position="341"/>
    </location>
</feature>
<dbReference type="PRINTS" id="PR00380">
    <property type="entry name" value="KINESINHEAVY"/>
</dbReference>
<comment type="similarity">
    <text evidence="9 10">Belongs to the TRAFAC class myosin-kinesin ATPase superfamily. Kinesin family.</text>
</comment>
<keyword evidence="5 9" id="KW-0067">ATP-binding</keyword>
<dbReference type="FunFam" id="3.40.850.10:FF:000017">
    <property type="entry name" value="Kinesin-like protein"/>
    <property type="match status" value="1"/>
</dbReference>
<dbReference type="GO" id="GO:0008017">
    <property type="term" value="F:microtubule binding"/>
    <property type="evidence" value="ECO:0007669"/>
    <property type="project" value="InterPro"/>
</dbReference>
<dbReference type="InterPro" id="IPR019821">
    <property type="entry name" value="Kinesin_motor_CS"/>
</dbReference>
<dbReference type="SMART" id="SM00129">
    <property type="entry name" value="KISc"/>
    <property type="match status" value="1"/>
</dbReference>
<evidence type="ECO:0000256" key="1">
    <source>
        <dbReference type="ARBA" id="ARBA00004245"/>
    </source>
</evidence>
<dbReference type="InterPro" id="IPR036961">
    <property type="entry name" value="Kinesin_motor_dom_sf"/>
</dbReference>
<keyword evidence="3 10" id="KW-0493">Microtubule</keyword>
<dbReference type="GO" id="GO:0060271">
    <property type="term" value="P:cilium assembly"/>
    <property type="evidence" value="ECO:0007669"/>
    <property type="project" value="UniProtKB-ARBA"/>
</dbReference>
<organism evidence="14 15">
    <name type="scientific">Astyanax mexicanus</name>
    <name type="common">Blind cave fish</name>
    <name type="synonym">Astyanax fasciatus mexicanus</name>
    <dbReference type="NCBI Taxonomy" id="7994"/>
    <lineage>
        <taxon>Eukaryota</taxon>
        <taxon>Metazoa</taxon>
        <taxon>Chordata</taxon>
        <taxon>Craniata</taxon>
        <taxon>Vertebrata</taxon>
        <taxon>Euteleostomi</taxon>
        <taxon>Actinopterygii</taxon>
        <taxon>Neopterygii</taxon>
        <taxon>Teleostei</taxon>
        <taxon>Ostariophysi</taxon>
        <taxon>Characiformes</taxon>
        <taxon>Characoidei</taxon>
        <taxon>Acestrorhamphidae</taxon>
        <taxon>Acestrorhamphinae</taxon>
        <taxon>Astyanax</taxon>
    </lineage>
</organism>
<dbReference type="Gene3D" id="3.40.850.10">
    <property type="entry name" value="Kinesin motor domain"/>
    <property type="match status" value="1"/>
</dbReference>
<evidence type="ECO:0000256" key="7">
    <source>
        <dbReference type="ARBA" id="ARBA00023175"/>
    </source>
</evidence>
<keyword evidence="6 11" id="KW-0175">Coiled coil</keyword>
<name>A0A8B9JPG4_ASTMX</name>
<dbReference type="GO" id="GO:0005524">
    <property type="term" value="F:ATP binding"/>
    <property type="evidence" value="ECO:0007669"/>
    <property type="project" value="UniProtKB-UniRule"/>
</dbReference>
<dbReference type="GO" id="GO:0005874">
    <property type="term" value="C:microtubule"/>
    <property type="evidence" value="ECO:0007669"/>
    <property type="project" value="UniProtKB-KW"/>
</dbReference>
<evidence type="ECO:0000313" key="15">
    <source>
        <dbReference type="Proteomes" id="UP000694621"/>
    </source>
</evidence>
<dbReference type="GO" id="GO:0005871">
    <property type="term" value="C:kinesin complex"/>
    <property type="evidence" value="ECO:0007669"/>
    <property type="project" value="UniProtKB-ARBA"/>
</dbReference>
<feature type="compositionally biased region" description="Basic residues" evidence="12">
    <location>
        <begin position="722"/>
        <end position="733"/>
    </location>
</feature>
<dbReference type="InterPro" id="IPR027417">
    <property type="entry name" value="P-loop_NTPase"/>
</dbReference>
<evidence type="ECO:0000256" key="3">
    <source>
        <dbReference type="ARBA" id="ARBA00022701"/>
    </source>
</evidence>
<feature type="coiled-coil region" evidence="11">
    <location>
        <begin position="424"/>
        <end position="574"/>
    </location>
</feature>
<feature type="region of interest" description="Disordered" evidence="12">
    <location>
        <begin position="713"/>
        <end position="762"/>
    </location>
</feature>
<evidence type="ECO:0000256" key="11">
    <source>
        <dbReference type="SAM" id="Coils"/>
    </source>
</evidence>
<evidence type="ECO:0000256" key="9">
    <source>
        <dbReference type="PROSITE-ProRule" id="PRU00283"/>
    </source>
</evidence>
<evidence type="ECO:0000256" key="2">
    <source>
        <dbReference type="ARBA" id="ARBA00022490"/>
    </source>
</evidence>
<dbReference type="InterPro" id="IPR027640">
    <property type="entry name" value="Kinesin-like_fam"/>
</dbReference>
<dbReference type="PANTHER" id="PTHR47968:SF76">
    <property type="entry name" value="KINESIN-LIKE PROTEIN"/>
    <property type="match status" value="1"/>
</dbReference>
<evidence type="ECO:0000259" key="13">
    <source>
        <dbReference type="PROSITE" id="PS50067"/>
    </source>
</evidence>
<feature type="compositionally biased region" description="Acidic residues" evidence="12">
    <location>
        <begin position="389"/>
        <end position="401"/>
    </location>
</feature>
<evidence type="ECO:0000256" key="10">
    <source>
        <dbReference type="RuleBase" id="RU000394"/>
    </source>
</evidence>
<comment type="subcellular location">
    <subcellularLocation>
        <location evidence="1">Cytoplasm</location>
        <location evidence="1">Cytoskeleton</location>
    </subcellularLocation>
</comment>
<proteinExistence type="inferred from homology"/>
<keyword evidence="7 9" id="KW-0505">Motor protein</keyword>
<protein>
    <recommendedName>
        <fullName evidence="10">Kinesin-like protein</fullName>
    </recommendedName>
</protein>
<feature type="binding site" evidence="9">
    <location>
        <begin position="97"/>
        <end position="104"/>
    </location>
    <ligand>
        <name>ATP</name>
        <dbReference type="ChEBI" id="CHEBI:30616"/>
    </ligand>
</feature>
<accession>A0A8B9JPG4</accession>
<evidence type="ECO:0000256" key="6">
    <source>
        <dbReference type="ARBA" id="ARBA00023054"/>
    </source>
</evidence>